<reference evidence="1 2" key="1">
    <citation type="submission" date="2018-10" db="EMBL/GenBank/DDBJ databases">
        <title>Draft genome sequence of Pantoea vagans isolated from corpses of the sugarcane aphid Melanaphis sacchari Zehntner.</title>
        <authorList>
            <person name="Toledo E."/>
            <person name="Pena G."/>
            <person name="Lozano L."/>
        </authorList>
    </citation>
    <scope>NUCLEOTIDE SEQUENCE [LARGE SCALE GENOMIC DNA]</scope>
    <source>
        <strain evidence="1 2">ET-90</strain>
    </source>
</reference>
<proteinExistence type="predicted"/>
<sequence>MLLRDEDRGHVIISEAALHLALAEKEININSLLNELRLMAAENCQDDRLTKICAARAWLREFFIPEFAKQRALYLQLLTGLNE</sequence>
<protein>
    <submittedName>
        <fullName evidence="1">Uncharacterized protein</fullName>
    </submittedName>
</protein>
<dbReference type="EMBL" id="RCNL01000002">
    <property type="protein sequence ID" value="TXL80131.1"/>
    <property type="molecule type" value="Genomic_DNA"/>
</dbReference>
<accession>A0ABY3LIR0</accession>
<organism evidence="1 2">
    <name type="scientific">Pantoea vagans</name>
    <dbReference type="NCBI Taxonomy" id="470934"/>
    <lineage>
        <taxon>Bacteria</taxon>
        <taxon>Pseudomonadati</taxon>
        <taxon>Pseudomonadota</taxon>
        <taxon>Gammaproteobacteria</taxon>
        <taxon>Enterobacterales</taxon>
        <taxon>Erwiniaceae</taxon>
        <taxon>Pantoea</taxon>
    </lineage>
</organism>
<dbReference type="RefSeq" id="WP_095708011.1">
    <property type="nucleotide sequence ID" value="NZ_CP171466.1"/>
</dbReference>
<keyword evidence="2" id="KW-1185">Reference proteome</keyword>
<dbReference type="Proteomes" id="UP000426772">
    <property type="component" value="Unassembled WGS sequence"/>
</dbReference>
<evidence type="ECO:0000313" key="2">
    <source>
        <dbReference type="Proteomes" id="UP000426772"/>
    </source>
</evidence>
<comment type="caution">
    <text evidence="1">The sequence shown here is derived from an EMBL/GenBank/DDBJ whole genome shotgun (WGS) entry which is preliminary data.</text>
</comment>
<evidence type="ECO:0000313" key="1">
    <source>
        <dbReference type="EMBL" id="TXL80131.1"/>
    </source>
</evidence>
<name>A0ABY3LIR0_9GAMM</name>
<gene>
    <name evidence="1" type="ORF">D9O29_07730</name>
</gene>